<evidence type="ECO:0000313" key="1">
    <source>
        <dbReference type="EMBL" id="EAY11148.1"/>
    </source>
</evidence>
<dbReference type="InterPro" id="IPR002110">
    <property type="entry name" value="Ankyrin_rpt"/>
</dbReference>
<dbReference type="InterPro" id="IPR036770">
    <property type="entry name" value="Ankyrin_rpt-contain_sf"/>
</dbReference>
<reference evidence="1" key="1">
    <citation type="submission" date="2006-10" db="EMBL/GenBank/DDBJ databases">
        <authorList>
            <person name="Amadeo P."/>
            <person name="Zhao Q."/>
            <person name="Wortman J."/>
            <person name="Fraser-Liggett C."/>
            <person name="Carlton J."/>
        </authorList>
    </citation>
    <scope>NUCLEOTIDE SEQUENCE</scope>
    <source>
        <strain evidence="1">G3</strain>
    </source>
</reference>
<dbReference type="SUPFAM" id="SSF48403">
    <property type="entry name" value="Ankyrin repeat"/>
    <property type="match status" value="1"/>
</dbReference>
<dbReference type="RefSeq" id="XP_001323371.1">
    <property type="nucleotide sequence ID" value="XM_001323336.1"/>
</dbReference>
<dbReference type="PANTHER" id="PTHR24164:SF4">
    <property type="entry name" value="RELA-ASSOCIATED INHIBITOR"/>
    <property type="match status" value="1"/>
</dbReference>
<dbReference type="Gene3D" id="1.25.40.20">
    <property type="entry name" value="Ankyrin repeat-containing domain"/>
    <property type="match status" value="1"/>
</dbReference>
<dbReference type="GO" id="GO:0006355">
    <property type="term" value="P:regulation of DNA-templated transcription"/>
    <property type="evidence" value="ECO:0007669"/>
    <property type="project" value="InterPro"/>
</dbReference>
<sequence>MNECISFFVSRMSDLDEEYKIKTIKRYRYDFFESILKSKSLKISNEDSLVNTILKLSEDDNSFFNLLNHVRVEFCNNDSIKSIKNFSDRNKLESITAEVFERALLHRSPIPHKLSISDSNYFCRETVPNFKISNAEEHHVIDHSYENLINLKSLRKTGDNFYQIYSVLSDASDASDEGDFSTIEFAVDEKYTEIKDSSFDINIIFVAAANNNLCLIKYLAAHGVDIRSSSNKQISILQQFCEKGNLEGVKFALKHIDINDRNCFGETPLFEAIEYNHADICEFLCSQPNIDKYAKNNGNETALQYAIRLKREPIVEILRKNGFP</sequence>
<dbReference type="KEGG" id="tva:4769099"/>
<dbReference type="VEuPathDB" id="TrichDB:TVAG_498420"/>
<dbReference type="VEuPathDB" id="TrichDB:TVAGG3_0973960"/>
<reference evidence="1" key="2">
    <citation type="journal article" date="2007" name="Science">
        <title>Draft genome sequence of the sexually transmitted pathogen Trichomonas vaginalis.</title>
        <authorList>
            <person name="Carlton J.M."/>
            <person name="Hirt R.P."/>
            <person name="Silva J.C."/>
            <person name="Delcher A.L."/>
            <person name="Schatz M."/>
            <person name="Zhao Q."/>
            <person name="Wortman J.R."/>
            <person name="Bidwell S.L."/>
            <person name="Alsmark U.C.M."/>
            <person name="Besteiro S."/>
            <person name="Sicheritz-Ponten T."/>
            <person name="Noel C.J."/>
            <person name="Dacks J.B."/>
            <person name="Foster P.G."/>
            <person name="Simillion C."/>
            <person name="Van de Peer Y."/>
            <person name="Miranda-Saavedra D."/>
            <person name="Barton G.J."/>
            <person name="Westrop G.D."/>
            <person name="Mueller S."/>
            <person name="Dessi D."/>
            <person name="Fiori P.L."/>
            <person name="Ren Q."/>
            <person name="Paulsen I."/>
            <person name="Zhang H."/>
            <person name="Bastida-Corcuera F.D."/>
            <person name="Simoes-Barbosa A."/>
            <person name="Brown M.T."/>
            <person name="Hayes R.D."/>
            <person name="Mukherjee M."/>
            <person name="Okumura C.Y."/>
            <person name="Schneider R."/>
            <person name="Smith A.J."/>
            <person name="Vanacova S."/>
            <person name="Villalvazo M."/>
            <person name="Haas B.J."/>
            <person name="Pertea M."/>
            <person name="Feldblyum T.V."/>
            <person name="Utterback T.R."/>
            <person name="Shu C.L."/>
            <person name="Osoegawa K."/>
            <person name="de Jong P.J."/>
            <person name="Hrdy I."/>
            <person name="Horvathova L."/>
            <person name="Zubacova Z."/>
            <person name="Dolezal P."/>
            <person name="Malik S.B."/>
            <person name="Logsdon J.M. Jr."/>
            <person name="Henze K."/>
            <person name="Gupta A."/>
            <person name="Wang C.C."/>
            <person name="Dunne R.L."/>
            <person name="Upcroft J.A."/>
            <person name="Upcroft P."/>
            <person name="White O."/>
            <person name="Salzberg S.L."/>
            <person name="Tang P."/>
            <person name="Chiu C.-H."/>
            <person name="Lee Y.-S."/>
            <person name="Embley T.M."/>
            <person name="Coombs G.H."/>
            <person name="Mottram J.C."/>
            <person name="Tachezy J."/>
            <person name="Fraser-Liggett C.M."/>
            <person name="Johnson P.J."/>
        </authorList>
    </citation>
    <scope>NUCLEOTIDE SEQUENCE [LARGE SCALE GENOMIC DNA]</scope>
    <source>
        <strain evidence="1">G3</strain>
    </source>
</reference>
<proteinExistence type="predicted"/>
<dbReference type="InParanoid" id="A2E830"/>
<dbReference type="AlphaFoldDB" id="A2E830"/>
<protein>
    <submittedName>
        <fullName evidence="1">Uncharacterized protein</fullName>
    </submittedName>
</protein>
<dbReference type="InterPro" id="IPR028320">
    <property type="entry name" value="iASPP"/>
</dbReference>
<organism evidence="1 2">
    <name type="scientific">Trichomonas vaginalis (strain ATCC PRA-98 / G3)</name>
    <dbReference type="NCBI Taxonomy" id="412133"/>
    <lineage>
        <taxon>Eukaryota</taxon>
        <taxon>Metamonada</taxon>
        <taxon>Parabasalia</taxon>
        <taxon>Trichomonadida</taxon>
        <taxon>Trichomonadidae</taxon>
        <taxon>Trichomonas</taxon>
    </lineage>
</organism>
<dbReference type="EMBL" id="DS113324">
    <property type="protein sequence ID" value="EAY11148.1"/>
    <property type="molecule type" value="Genomic_DNA"/>
</dbReference>
<name>A2E830_TRIV3</name>
<dbReference type="PANTHER" id="PTHR24164">
    <property type="entry name" value="RELA-ASSOCIATED INHIBITOR"/>
    <property type="match status" value="1"/>
</dbReference>
<dbReference type="SMR" id="A2E830"/>
<accession>A2E830</accession>
<dbReference type="STRING" id="5722.A2E830"/>
<keyword evidence="2" id="KW-1185">Reference proteome</keyword>
<dbReference type="Pfam" id="PF12796">
    <property type="entry name" value="Ank_2"/>
    <property type="match status" value="1"/>
</dbReference>
<gene>
    <name evidence="1" type="ORF">TVAG_498420</name>
</gene>
<dbReference type="SMART" id="SM00248">
    <property type="entry name" value="ANK"/>
    <property type="match status" value="3"/>
</dbReference>
<evidence type="ECO:0000313" key="2">
    <source>
        <dbReference type="Proteomes" id="UP000001542"/>
    </source>
</evidence>
<dbReference type="Proteomes" id="UP000001542">
    <property type="component" value="Unassembled WGS sequence"/>
</dbReference>